<proteinExistence type="inferred from homology"/>
<evidence type="ECO:0000256" key="6">
    <source>
        <dbReference type="ARBA" id="ARBA00013279"/>
    </source>
</evidence>
<dbReference type="GO" id="GO:0004806">
    <property type="term" value="F:triacylglycerol lipase activity"/>
    <property type="evidence" value="ECO:0007669"/>
    <property type="project" value="UniProtKB-EC"/>
</dbReference>
<comment type="subcellular location">
    <subcellularLocation>
        <location evidence="3">Endosome</location>
        <location evidence="3">Multivesicular body membrane</location>
        <topology evidence="3">Single-pass type II membrane protein</topology>
    </subcellularLocation>
    <subcellularLocation>
        <location evidence="2">Prevacuolar compartment membrane</location>
        <topology evidence="2">Single-pass type II membrane protein</topology>
    </subcellularLocation>
</comment>
<keyword evidence="15" id="KW-0472">Membrane</keyword>
<dbReference type="GO" id="GO:0004620">
    <property type="term" value="F:phospholipase activity"/>
    <property type="evidence" value="ECO:0007669"/>
    <property type="project" value="TreeGrafter"/>
</dbReference>
<evidence type="ECO:0000256" key="4">
    <source>
        <dbReference type="ARBA" id="ARBA00010701"/>
    </source>
</evidence>
<comment type="function">
    <text evidence="17">Lipase which is essential for lysis of subvacuolar cytoplasm to vacuole targeted bodies and intravacuolar autophagic bodies. Involved in the lysis of intravacuolar multivesicular body (MVB) vesicles. The intravacuolar membrane disintegration by ATG15 is critical to life span extension.</text>
</comment>
<dbReference type="GO" id="GO:0034496">
    <property type="term" value="P:multivesicular body membrane disassembly"/>
    <property type="evidence" value="ECO:0007669"/>
    <property type="project" value="TreeGrafter"/>
</dbReference>
<evidence type="ECO:0000256" key="18">
    <source>
        <dbReference type="ARBA" id="ARBA00029828"/>
    </source>
</evidence>
<comment type="similarity">
    <text evidence="4">Belongs to the AB hydrolase superfamily. Lipase family.</text>
</comment>
<feature type="chain" id="PRO_5008627354" description="triacylglycerol lipase" evidence="20">
    <location>
        <begin position="25"/>
        <end position="552"/>
    </location>
</feature>
<evidence type="ECO:0000256" key="11">
    <source>
        <dbReference type="ARBA" id="ARBA00022968"/>
    </source>
</evidence>
<keyword evidence="9" id="KW-0378">Hydrolase</keyword>
<dbReference type="SUPFAM" id="SSF53474">
    <property type="entry name" value="alpha/beta-Hydrolases"/>
    <property type="match status" value="1"/>
</dbReference>
<evidence type="ECO:0000256" key="10">
    <source>
        <dbReference type="ARBA" id="ARBA00022963"/>
    </source>
</evidence>
<dbReference type="Gene3D" id="3.40.50.1820">
    <property type="entry name" value="alpha/beta hydrolase"/>
    <property type="match status" value="1"/>
</dbReference>
<dbReference type="GO" id="GO:0034727">
    <property type="term" value="P:piecemeal microautophagy of the nucleus"/>
    <property type="evidence" value="ECO:0007669"/>
    <property type="project" value="TreeGrafter"/>
</dbReference>
<feature type="compositionally biased region" description="Basic and acidic residues" evidence="19">
    <location>
        <begin position="498"/>
        <end position="507"/>
    </location>
</feature>
<dbReference type="PANTHER" id="PTHR47175">
    <property type="entry name" value="LIPASE ATG15-RELATED"/>
    <property type="match status" value="1"/>
</dbReference>
<evidence type="ECO:0000313" key="23">
    <source>
        <dbReference type="Proteomes" id="UP000092666"/>
    </source>
</evidence>
<evidence type="ECO:0000259" key="21">
    <source>
        <dbReference type="Pfam" id="PF01764"/>
    </source>
</evidence>
<evidence type="ECO:0000256" key="17">
    <source>
        <dbReference type="ARBA" id="ARBA00024663"/>
    </source>
</evidence>
<dbReference type="GO" id="GO:0046461">
    <property type="term" value="P:neutral lipid catabolic process"/>
    <property type="evidence" value="ECO:0007669"/>
    <property type="project" value="TreeGrafter"/>
</dbReference>
<dbReference type="CDD" id="cd00519">
    <property type="entry name" value="Lipase_3"/>
    <property type="match status" value="1"/>
</dbReference>
<organism evidence="22 23">
    <name type="scientific">Kwoniella heveanensis BCC8398</name>
    <dbReference type="NCBI Taxonomy" id="1296120"/>
    <lineage>
        <taxon>Eukaryota</taxon>
        <taxon>Fungi</taxon>
        <taxon>Dikarya</taxon>
        <taxon>Basidiomycota</taxon>
        <taxon>Agaricomycotina</taxon>
        <taxon>Tremellomycetes</taxon>
        <taxon>Tremellales</taxon>
        <taxon>Cryptococcaceae</taxon>
        <taxon>Kwoniella</taxon>
    </lineage>
</organism>
<evidence type="ECO:0000256" key="7">
    <source>
        <dbReference type="ARBA" id="ARBA00022692"/>
    </source>
</evidence>
<dbReference type="InterPro" id="IPR050805">
    <property type="entry name" value="ATG15_Lipase"/>
</dbReference>
<dbReference type="Proteomes" id="UP000092666">
    <property type="component" value="Unassembled WGS sequence"/>
</dbReference>
<keyword evidence="20" id="KW-0732">Signal</keyword>
<evidence type="ECO:0000256" key="16">
    <source>
        <dbReference type="ARBA" id="ARBA00023180"/>
    </source>
</evidence>
<evidence type="ECO:0000256" key="1">
    <source>
        <dbReference type="ARBA" id="ARBA00001024"/>
    </source>
</evidence>
<feature type="domain" description="Fungal lipase-type" evidence="21">
    <location>
        <begin position="271"/>
        <end position="341"/>
    </location>
</feature>
<evidence type="ECO:0000256" key="19">
    <source>
        <dbReference type="SAM" id="MobiDB-lite"/>
    </source>
</evidence>
<feature type="region of interest" description="Disordered" evidence="19">
    <location>
        <begin position="530"/>
        <end position="552"/>
    </location>
</feature>
<evidence type="ECO:0000313" key="22">
    <source>
        <dbReference type="EMBL" id="OCF34734.1"/>
    </source>
</evidence>
<keyword evidence="8" id="KW-0967">Endosome</keyword>
<dbReference type="Pfam" id="PF01764">
    <property type="entry name" value="Lipase_3"/>
    <property type="match status" value="1"/>
</dbReference>
<evidence type="ECO:0000256" key="14">
    <source>
        <dbReference type="ARBA" id="ARBA00023098"/>
    </source>
</evidence>
<dbReference type="GO" id="GO:0006660">
    <property type="term" value="P:phosphatidylserine catabolic process"/>
    <property type="evidence" value="ECO:0007669"/>
    <property type="project" value="TreeGrafter"/>
</dbReference>
<evidence type="ECO:0000256" key="5">
    <source>
        <dbReference type="ARBA" id="ARBA00011137"/>
    </source>
</evidence>
<accession>A0A1B9GUL6</accession>
<keyword evidence="12" id="KW-1133">Transmembrane helix</keyword>
<dbReference type="PANTHER" id="PTHR47175:SF2">
    <property type="entry name" value="LIPASE ATG15-RELATED"/>
    <property type="match status" value="1"/>
</dbReference>
<dbReference type="STRING" id="1296120.A0A1B9GUL6"/>
<keyword evidence="23" id="KW-1185">Reference proteome</keyword>
<comment type="subunit">
    <text evidence="5">Binds to both phosphatidylinositol (PI) and phosphatidylinositol 3,5-bisphosphate (PIP2).</text>
</comment>
<dbReference type="AlphaFoldDB" id="A0A1B9GUL6"/>
<evidence type="ECO:0000256" key="13">
    <source>
        <dbReference type="ARBA" id="ARBA00023006"/>
    </source>
</evidence>
<protein>
    <recommendedName>
        <fullName evidence="6">triacylglycerol lipase</fullName>
        <ecNumber evidence="6">3.1.1.3</ecNumber>
    </recommendedName>
    <alternativeName>
        <fullName evidence="18">Autophagy-related protein 15</fullName>
    </alternativeName>
</protein>
<dbReference type="InterPro" id="IPR002921">
    <property type="entry name" value="Fungal_lipase-type"/>
</dbReference>
<dbReference type="GO" id="GO:0032585">
    <property type="term" value="C:multivesicular body membrane"/>
    <property type="evidence" value="ECO:0007669"/>
    <property type="project" value="UniProtKB-SubCell"/>
</dbReference>
<keyword evidence="7" id="KW-0812">Transmembrane</keyword>
<gene>
    <name evidence="22" type="ORF">I316_03778</name>
</gene>
<reference evidence="22 23" key="1">
    <citation type="submission" date="2013-07" db="EMBL/GenBank/DDBJ databases">
        <title>The Genome Sequence of Cryptococcus heveanensis BCC8398.</title>
        <authorList>
            <consortium name="The Broad Institute Genome Sequencing Platform"/>
            <person name="Cuomo C."/>
            <person name="Litvintseva A."/>
            <person name="Chen Y."/>
            <person name="Heitman J."/>
            <person name="Sun S."/>
            <person name="Springer D."/>
            <person name="Dromer F."/>
            <person name="Young S.K."/>
            <person name="Zeng Q."/>
            <person name="Gargeya S."/>
            <person name="Fitzgerald M."/>
            <person name="Abouelleil A."/>
            <person name="Alvarado L."/>
            <person name="Berlin A.M."/>
            <person name="Chapman S.B."/>
            <person name="Dewar J."/>
            <person name="Goldberg J."/>
            <person name="Griggs A."/>
            <person name="Gujja S."/>
            <person name="Hansen M."/>
            <person name="Howarth C."/>
            <person name="Imamovic A."/>
            <person name="Larimer J."/>
            <person name="McCowan C."/>
            <person name="Murphy C."/>
            <person name="Pearson M."/>
            <person name="Priest M."/>
            <person name="Roberts A."/>
            <person name="Saif S."/>
            <person name="Shea T."/>
            <person name="Sykes S."/>
            <person name="Wortman J."/>
            <person name="Nusbaum C."/>
            <person name="Birren B."/>
        </authorList>
    </citation>
    <scope>NUCLEOTIDE SEQUENCE [LARGE SCALE GENOMIC DNA]</scope>
    <source>
        <strain evidence="22 23">BCC8398</strain>
    </source>
</reference>
<reference evidence="23" key="2">
    <citation type="submission" date="2013-12" db="EMBL/GenBank/DDBJ databases">
        <title>Evolution of pathogenesis and genome organization in the Tremellales.</title>
        <authorList>
            <person name="Cuomo C."/>
            <person name="Litvintseva A."/>
            <person name="Heitman J."/>
            <person name="Chen Y."/>
            <person name="Sun S."/>
            <person name="Springer D."/>
            <person name="Dromer F."/>
            <person name="Young S."/>
            <person name="Zeng Q."/>
            <person name="Chapman S."/>
            <person name="Gujja S."/>
            <person name="Saif S."/>
            <person name="Birren B."/>
        </authorList>
    </citation>
    <scope>NUCLEOTIDE SEQUENCE [LARGE SCALE GENOMIC DNA]</scope>
    <source>
        <strain evidence="23">BCC8398</strain>
    </source>
</reference>
<name>A0A1B9GUL6_9TREE</name>
<comment type="catalytic activity">
    <reaction evidence="1">
        <text>a triacylglycerol + H2O = a diacylglycerol + a fatty acid + H(+)</text>
        <dbReference type="Rhea" id="RHEA:12044"/>
        <dbReference type="ChEBI" id="CHEBI:15377"/>
        <dbReference type="ChEBI" id="CHEBI:15378"/>
        <dbReference type="ChEBI" id="CHEBI:17855"/>
        <dbReference type="ChEBI" id="CHEBI:18035"/>
        <dbReference type="ChEBI" id="CHEBI:28868"/>
        <dbReference type="EC" id="3.1.1.3"/>
    </reaction>
</comment>
<dbReference type="GO" id="GO:0005775">
    <property type="term" value="C:vacuolar lumen"/>
    <property type="evidence" value="ECO:0007669"/>
    <property type="project" value="TreeGrafter"/>
</dbReference>
<dbReference type="EC" id="3.1.1.3" evidence="6"/>
<feature type="signal peptide" evidence="20">
    <location>
        <begin position="1"/>
        <end position="24"/>
    </location>
</feature>
<keyword evidence="16" id="KW-0325">Glycoprotein</keyword>
<keyword evidence="13" id="KW-0072">Autophagy</keyword>
<dbReference type="EMBL" id="KV700124">
    <property type="protein sequence ID" value="OCF34734.1"/>
    <property type="molecule type" value="Genomic_DNA"/>
</dbReference>
<feature type="compositionally biased region" description="Basic and acidic residues" evidence="19">
    <location>
        <begin position="530"/>
        <end position="541"/>
    </location>
</feature>
<keyword evidence="14" id="KW-0443">Lipid metabolism</keyword>
<dbReference type="FunFam" id="3.40.50.1820:FF:000129">
    <property type="entry name" value="Autophagy related lipase Atg15, putative"/>
    <property type="match status" value="1"/>
</dbReference>
<evidence type="ECO:0000256" key="9">
    <source>
        <dbReference type="ARBA" id="ARBA00022801"/>
    </source>
</evidence>
<keyword evidence="10" id="KW-0442">Lipid degradation</keyword>
<dbReference type="OrthoDB" id="58570at2759"/>
<evidence type="ECO:0000256" key="15">
    <source>
        <dbReference type="ARBA" id="ARBA00023136"/>
    </source>
</evidence>
<evidence type="ECO:0000256" key="2">
    <source>
        <dbReference type="ARBA" id="ARBA00004270"/>
    </source>
</evidence>
<evidence type="ECO:0000256" key="20">
    <source>
        <dbReference type="SAM" id="SignalP"/>
    </source>
</evidence>
<sequence>MHIPIITNLATSLLPLLHPSTSAALNDNGDARLTFRPIHAHAHKFNASTSTPTLYLHNTSTTASFYAHDYPLSDQADDADLPILTLDEEDLSIRTTKQIIRRPRIRPPQMISWALSHRAQTKGRHYKDPVYASSTNLGNVHNEDGNGHNSSEIWVAPDMNAAQGEWDDVEVIVPDITDRQTLITLAKMTSNAYVLPDGGEWWPTGDWNATVPFGWETDADGLRGHVFADSKNETVIISIKGTSAGVLGSGGPTAKNDKFNDNLLFSCCCARVDFSWTPVCDCYAGGWKCEQTCLEDSLIAESVYATVGTNLYNNITYMYPNSTIWLVGHSLGGSVSSLIGLSFGAPAVTFEAPGDRLAAERLHLPLPPGMPNDKTGITHIYHTADPIPMGACNGAYSGCYAAGFALESKCHTGQTILYDTVTVKGWSVDIRTHRIGEIINKVLVDPWPEAEPPKKPRNDGNTPSVIAEGVKEQMSFWWGWGRKGPGKGKRGNEDEDTDGKGGWEKHGGVPRAEAEDACVDCFKWEFGDGWDKKDEKQKEADISIDADSVLYR</sequence>
<evidence type="ECO:0000256" key="8">
    <source>
        <dbReference type="ARBA" id="ARBA00022753"/>
    </source>
</evidence>
<keyword evidence="11" id="KW-0735">Signal-anchor</keyword>
<feature type="region of interest" description="Disordered" evidence="19">
    <location>
        <begin position="480"/>
        <end position="511"/>
    </location>
</feature>
<evidence type="ECO:0000256" key="3">
    <source>
        <dbReference type="ARBA" id="ARBA00004343"/>
    </source>
</evidence>
<evidence type="ECO:0000256" key="12">
    <source>
        <dbReference type="ARBA" id="ARBA00022989"/>
    </source>
</evidence>
<dbReference type="InterPro" id="IPR029058">
    <property type="entry name" value="AB_hydrolase_fold"/>
</dbReference>